<organism evidence="2 3">
    <name type="scientific">Gigaspora rosea</name>
    <dbReference type="NCBI Taxonomy" id="44941"/>
    <lineage>
        <taxon>Eukaryota</taxon>
        <taxon>Fungi</taxon>
        <taxon>Fungi incertae sedis</taxon>
        <taxon>Mucoromycota</taxon>
        <taxon>Glomeromycotina</taxon>
        <taxon>Glomeromycetes</taxon>
        <taxon>Diversisporales</taxon>
        <taxon>Gigasporaceae</taxon>
        <taxon>Gigaspora</taxon>
    </lineage>
</organism>
<dbReference type="GO" id="GO:0005743">
    <property type="term" value="C:mitochondrial inner membrane"/>
    <property type="evidence" value="ECO:0007669"/>
    <property type="project" value="InterPro"/>
</dbReference>
<sequence length="68" mass="7674">MSFAWKAAGISYLKYTQICARAVRNALKEEQRLIAQRRDEQGLKFAKWESGKQGELKPIDSAMGNVSV</sequence>
<dbReference type="InterPro" id="IPR036742">
    <property type="entry name" value="ATP_synth_F1_esu_sf_mt"/>
</dbReference>
<evidence type="ECO:0000256" key="1">
    <source>
        <dbReference type="ARBA" id="ARBA00009502"/>
    </source>
</evidence>
<dbReference type="PANTHER" id="PTHR12448">
    <property type="entry name" value="ATP SYNTHASE EPSILON CHAIN, MITOCHONDRIAL"/>
    <property type="match status" value="1"/>
</dbReference>
<dbReference type="EMBL" id="QKWP01000783">
    <property type="protein sequence ID" value="RIB14941.1"/>
    <property type="molecule type" value="Genomic_DNA"/>
</dbReference>
<reference evidence="2 3" key="1">
    <citation type="submission" date="2018-06" db="EMBL/GenBank/DDBJ databases">
        <title>Comparative genomics reveals the genomic features of Rhizophagus irregularis, R. cerebriforme, R. diaphanum and Gigaspora rosea, and their symbiotic lifestyle signature.</title>
        <authorList>
            <person name="Morin E."/>
            <person name="San Clemente H."/>
            <person name="Chen E.C.H."/>
            <person name="De La Providencia I."/>
            <person name="Hainaut M."/>
            <person name="Kuo A."/>
            <person name="Kohler A."/>
            <person name="Murat C."/>
            <person name="Tang N."/>
            <person name="Roy S."/>
            <person name="Loubradou J."/>
            <person name="Henrissat B."/>
            <person name="Grigoriev I.V."/>
            <person name="Corradi N."/>
            <person name="Roux C."/>
            <person name="Martin F.M."/>
        </authorList>
    </citation>
    <scope>NUCLEOTIDE SEQUENCE [LARGE SCALE GENOMIC DNA]</scope>
    <source>
        <strain evidence="2 3">DAOM 194757</strain>
    </source>
</reference>
<evidence type="ECO:0000313" key="2">
    <source>
        <dbReference type="EMBL" id="RIB14941.1"/>
    </source>
</evidence>
<dbReference type="PANTHER" id="PTHR12448:SF0">
    <property type="entry name" value="ATP SYNTHASE SUBUNIT EPSILON, MITOCHONDRIAL"/>
    <property type="match status" value="1"/>
</dbReference>
<accession>A0A397UZA8</accession>
<dbReference type="CDD" id="cd12153">
    <property type="entry name" value="F1-ATPase_epsilon"/>
    <property type="match status" value="1"/>
</dbReference>
<comment type="similarity">
    <text evidence="1">Belongs to the eukaryotic ATPase epsilon family.</text>
</comment>
<protein>
    <submittedName>
        <fullName evidence="2">Mitochondrial ATP synthase epsilon chain domain-containing protein</fullName>
    </submittedName>
</protein>
<proteinExistence type="inferred from homology"/>
<dbReference type="AlphaFoldDB" id="A0A397UZA8"/>
<dbReference type="GO" id="GO:0046933">
    <property type="term" value="F:proton-transporting ATP synthase activity, rotational mechanism"/>
    <property type="evidence" value="ECO:0007669"/>
    <property type="project" value="InterPro"/>
</dbReference>
<dbReference type="GO" id="GO:0042776">
    <property type="term" value="P:proton motive force-driven mitochondrial ATP synthesis"/>
    <property type="evidence" value="ECO:0007669"/>
    <property type="project" value="TreeGrafter"/>
</dbReference>
<dbReference type="SUPFAM" id="SSF48690">
    <property type="entry name" value="Epsilon subunit of mitochondrial F1F0-ATP synthase"/>
    <property type="match status" value="1"/>
</dbReference>
<dbReference type="Pfam" id="PF04627">
    <property type="entry name" value="ATP-synt_Eps"/>
    <property type="match status" value="1"/>
</dbReference>
<name>A0A397UZA8_9GLOM</name>
<dbReference type="OrthoDB" id="269124at2759"/>
<evidence type="ECO:0000313" key="3">
    <source>
        <dbReference type="Proteomes" id="UP000266673"/>
    </source>
</evidence>
<dbReference type="Proteomes" id="UP000266673">
    <property type="component" value="Unassembled WGS sequence"/>
</dbReference>
<gene>
    <name evidence="2" type="ORF">C2G38_2193643</name>
</gene>
<keyword evidence="3" id="KW-1185">Reference proteome</keyword>
<dbReference type="GO" id="GO:0045259">
    <property type="term" value="C:proton-transporting ATP synthase complex"/>
    <property type="evidence" value="ECO:0007669"/>
    <property type="project" value="InterPro"/>
</dbReference>
<comment type="caution">
    <text evidence="2">The sequence shown here is derived from an EMBL/GenBank/DDBJ whole genome shotgun (WGS) entry which is preliminary data.</text>
</comment>
<dbReference type="Gene3D" id="1.10.1620.20">
    <property type="entry name" value="ATP synthase, F1 complex, epsilon subunit superfamily, mitochondrial"/>
    <property type="match status" value="1"/>
</dbReference>
<dbReference type="InterPro" id="IPR006721">
    <property type="entry name" value="ATP_synth_F1_esu_mt"/>
</dbReference>
<dbReference type="STRING" id="44941.A0A397UZA8"/>